<dbReference type="InterPro" id="IPR000219">
    <property type="entry name" value="DH_dom"/>
</dbReference>
<dbReference type="PROSITE" id="PS50010">
    <property type="entry name" value="DH_2"/>
    <property type="match status" value="1"/>
</dbReference>
<keyword evidence="7" id="KW-1185">Reference proteome</keyword>
<evidence type="ECO:0000256" key="1">
    <source>
        <dbReference type="ARBA" id="ARBA00022443"/>
    </source>
</evidence>
<proteinExistence type="predicted"/>
<evidence type="ECO:0000313" key="7">
    <source>
        <dbReference type="Proteomes" id="UP001239994"/>
    </source>
</evidence>
<dbReference type="InterPro" id="IPR001452">
    <property type="entry name" value="SH3_domain"/>
</dbReference>
<gene>
    <name evidence="6" type="ORF">P4O66_020455</name>
</gene>
<dbReference type="InterPro" id="IPR036028">
    <property type="entry name" value="SH3-like_dom_sf"/>
</dbReference>
<dbReference type="PANTHER" id="PTHR22834:SF9">
    <property type="entry name" value="RHO GUANINE NUCLEOTIDE EXCHANGE FACTOR 37"/>
    <property type="match status" value="1"/>
</dbReference>
<evidence type="ECO:0000259" key="4">
    <source>
        <dbReference type="PROSITE" id="PS50002"/>
    </source>
</evidence>
<feature type="non-terminal residue" evidence="6">
    <location>
        <position position="1020"/>
    </location>
</feature>
<feature type="region of interest" description="Disordered" evidence="3">
    <location>
        <begin position="919"/>
        <end position="946"/>
    </location>
</feature>
<comment type="caution">
    <text evidence="6">The sequence shown here is derived from an EMBL/GenBank/DDBJ whole genome shotgun (WGS) entry which is preliminary data.</text>
</comment>
<dbReference type="SMART" id="SM00326">
    <property type="entry name" value="SH3"/>
    <property type="match status" value="2"/>
</dbReference>
<feature type="domain" description="SH3" evidence="4">
    <location>
        <begin position="856"/>
        <end position="919"/>
    </location>
</feature>
<feature type="domain" description="SH3" evidence="4">
    <location>
        <begin position="955"/>
        <end position="1018"/>
    </location>
</feature>
<dbReference type="GO" id="GO:0005737">
    <property type="term" value="C:cytoplasm"/>
    <property type="evidence" value="ECO:0007669"/>
    <property type="project" value="TreeGrafter"/>
</dbReference>
<dbReference type="Proteomes" id="UP001239994">
    <property type="component" value="Unassembled WGS sequence"/>
</dbReference>
<dbReference type="InterPro" id="IPR035899">
    <property type="entry name" value="DBL_dom_sf"/>
</dbReference>
<dbReference type="InterPro" id="IPR027267">
    <property type="entry name" value="AH/BAR_dom_sf"/>
</dbReference>
<dbReference type="PROSITE" id="PS50002">
    <property type="entry name" value="SH3"/>
    <property type="match status" value="2"/>
</dbReference>
<evidence type="ECO:0000256" key="2">
    <source>
        <dbReference type="PROSITE-ProRule" id="PRU00192"/>
    </source>
</evidence>
<name>A0AAD9E719_9TELE</name>
<feature type="region of interest" description="Disordered" evidence="3">
    <location>
        <begin position="307"/>
        <end position="378"/>
    </location>
</feature>
<protein>
    <recommendedName>
        <fullName evidence="8">Rho guanine nucleotide exchange factor 37</fullName>
    </recommendedName>
</protein>
<keyword evidence="1 2" id="KW-0728">SH3 domain</keyword>
<dbReference type="Pfam" id="PF07653">
    <property type="entry name" value="SH3_2"/>
    <property type="match status" value="1"/>
</dbReference>
<dbReference type="SUPFAM" id="SSF103657">
    <property type="entry name" value="BAR/IMD domain-like"/>
    <property type="match status" value="1"/>
</dbReference>
<dbReference type="Gene3D" id="1.20.1270.60">
    <property type="entry name" value="Arfaptin homology (AH) domain/BAR domain"/>
    <property type="match status" value="1"/>
</dbReference>
<evidence type="ECO:0000256" key="3">
    <source>
        <dbReference type="SAM" id="MobiDB-lite"/>
    </source>
</evidence>
<dbReference type="AlphaFoldDB" id="A0AAD9E719"/>
<dbReference type="GO" id="GO:0005085">
    <property type="term" value="F:guanyl-nucleotide exchange factor activity"/>
    <property type="evidence" value="ECO:0007669"/>
    <property type="project" value="InterPro"/>
</dbReference>
<accession>A0AAD9E719</accession>
<dbReference type="FunFam" id="1.20.900.10:FF:000063">
    <property type="entry name" value="Rho guanine nucleotide exchange factor (GEF) 37"/>
    <property type="match status" value="1"/>
</dbReference>
<evidence type="ECO:0008006" key="8">
    <source>
        <dbReference type="Google" id="ProtNLM"/>
    </source>
</evidence>
<dbReference type="Pfam" id="PF14604">
    <property type="entry name" value="SH3_9"/>
    <property type="match status" value="1"/>
</dbReference>
<dbReference type="CDD" id="cd00160">
    <property type="entry name" value="RhoGEF"/>
    <property type="match status" value="1"/>
</dbReference>
<dbReference type="InterPro" id="IPR051492">
    <property type="entry name" value="Dynamin-Rho_GEF"/>
</dbReference>
<feature type="domain" description="DH" evidence="5">
    <location>
        <begin position="379"/>
        <end position="566"/>
    </location>
</feature>
<dbReference type="FunFam" id="2.30.30.40:FF:000177">
    <property type="entry name" value="Rho guanine nucleotide exchange factor (GEF) 37"/>
    <property type="match status" value="1"/>
</dbReference>
<dbReference type="Gene3D" id="2.30.30.40">
    <property type="entry name" value="SH3 Domains"/>
    <property type="match status" value="2"/>
</dbReference>
<dbReference type="SMART" id="SM00325">
    <property type="entry name" value="RhoGEF"/>
    <property type="match status" value="1"/>
</dbReference>
<evidence type="ECO:0000313" key="6">
    <source>
        <dbReference type="EMBL" id="KAK1804437.1"/>
    </source>
</evidence>
<evidence type="ECO:0000259" key="5">
    <source>
        <dbReference type="PROSITE" id="PS50010"/>
    </source>
</evidence>
<reference evidence="6" key="1">
    <citation type="submission" date="2023-03" db="EMBL/GenBank/DDBJ databases">
        <title>Electrophorus voltai genome.</title>
        <authorList>
            <person name="Bian C."/>
        </authorList>
    </citation>
    <scope>NUCLEOTIDE SEQUENCE</scope>
    <source>
        <strain evidence="6">CB-2022</strain>
        <tissue evidence="6">Muscle</tissue>
    </source>
</reference>
<dbReference type="Pfam" id="PF00621">
    <property type="entry name" value="RhoGEF"/>
    <property type="match status" value="1"/>
</dbReference>
<feature type="compositionally biased region" description="Acidic residues" evidence="3">
    <location>
        <begin position="344"/>
        <end position="359"/>
    </location>
</feature>
<dbReference type="Gene3D" id="1.20.900.10">
    <property type="entry name" value="Dbl homology (DH) domain"/>
    <property type="match status" value="1"/>
</dbReference>
<feature type="compositionally biased region" description="Low complexity" evidence="3">
    <location>
        <begin position="366"/>
        <end position="378"/>
    </location>
</feature>
<dbReference type="SUPFAM" id="SSF48065">
    <property type="entry name" value="DBL homology domain (DH-domain)"/>
    <property type="match status" value="1"/>
</dbReference>
<dbReference type="EMBL" id="JAROKS010000004">
    <property type="protein sequence ID" value="KAK1804437.1"/>
    <property type="molecule type" value="Genomic_DNA"/>
</dbReference>
<dbReference type="SUPFAM" id="SSF50044">
    <property type="entry name" value="SH3-domain"/>
    <property type="match status" value="2"/>
</dbReference>
<dbReference type="PANTHER" id="PTHR22834">
    <property type="entry name" value="NUCLEAR FUSION PROTEIN FUS2"/>
    <property type="match status" value="1"/>
</dbReference>
<organism evidence="6 7">
    <name type="scientific">Electrophorus voltai</name>
    <dbReference type="NCBI Taxonomy" id="2609070"/>
    <lineage>
        <taxon>Eukaryota</taxon>
        <taxon>Metazoa</taxon>
        <taxon>Chordata</taxon>
        <taxon>Craniata</taxon>
        <taxon>Vertebrata</taxon>
        <taxon>Euteleostomi</taxon>
        <taxon>Actinopterygii</taxon>
        <taxon>Neopterygii</taxon>
        <taxon>Teleostei</taxon>
        <taxon>Ostariophysi</taxon>
        <taxon>Gymnotiformes</taxon>
        <taxon>Gymnotoidei</taxon>
        <taxon>Gymnotidae</taxon>
        <taxon>Electrophorus</taxon>
    </lineage>
</organism>
<sequence>MADYSEHYEGKYDEIQLVSLQDSCFAPNPHRPRERNWLRERAALIQDGLLPGFLGASGEHGALSGPSLPCSAPPGPGVAVELHLSSYFPALSPRLSQSRSLAKDFLRPGLVRGQEASHAQKMHVDFYSRKKDSKTSNRLELAADVLSSGCPTTSSVRWVPPRGWQEKGAAIYLPSALEPKNHTSELEMRVKHAWRSCVKRLRAPGALRMLRCVTLNVTKRSSRSSAVRGMRDANVTDNVDAKVDRYDESAMPPSVVPTFVTITPILPVLQSCSCCSEAASCSSWSVSGELVVEVRLLQQPSSSIIPLSPGMERANGSPAGSLRMLRKPEELGGGGMRPTGGLAEDVEGPSEGAPEEDEEEKKRTAAAEQAAARESAAQRQLMATQELVDTERNYLRNLRVCTVDIRGNLQKLQPPPANLDGMFLHIDKVMNVSARFLSLLDQAQMGPSNPQYLEMLCGSFLSLSQDIETAYKEYLANYSNVTAIENGYKQNESQWKAMVKMIKASVPEVNASTLTFFLVMPVQRITRYPLLLQTIQKHTDAQHPAYAMLEHSAHTAVRINCTINEYKRFREVADKYKKTENLTIRDKINRLSSHSIAKKTARLSQYIKQETGMVPKHIDEEFNALAGFFFVLEKGVVELHDNMEAYLGHLQRFLSCRPEEADLEQEGEKAALFSKEITVALRQWIYPAYEARLKALVFKPVCALRELTAGPRNLIRKRHHKLLDFELLEEKGELSFKEKAAADAYTTINALLLAELPRFNGEAAQLLWAALGTFSLLQRDLAADMEQLITSFTHQLPHIHLEDGAFREWVEGSLLQGATELQALCRSVREELNAPIVQALSAEAEKRLKALVGRHGQEKIYQLTRPVVATRDLDLSLNKGELVAVLSQMDTRGDRRRWLVDAGGPRGYVPANKLTSYHQVTAGPLPSPSPGTTPSAPGRRHSYTPGAQYSTATAPTCFQVFARYDFTARSSHELSLRAGEPVRVVEPHDKRGSREWCLAEVRGQRGYVPSNYLTMQPPAA</sequence>